<evidence type="ECO:0000259" key="1">
    <source>
        <dbReference type="PROSITE" id="PS50222"/>
    </source>
</evidence>
<dbReference type="SUPFAM" id="SSF47473">
    <property type="entry name" value="EF-hand"/>
    <property type="match status" value="1"/>
</dbReference>
<reference evidence="3 5" key="3">
    <citation type="submission" date="2019-07" db="EMBL/GenBank/DDBJ databases">
        <authorList>
            <person name="Jastrzebski P J."/>
            <person name="Paukszto L."/>
            <person name="Jastrzebski P J."/>
        </authorList>
    </citation>
    <scope>NUCLEOTIDE SEQUENCE [LARGE SCALE GENOMIC DNA]</scope>
    <source>
        <strain evidence="3 5">WMS-il1</strain>
    </source>
</reference>
<dbReference type="EMBL" id="CABIJS010000222">
    <property type="protein sequence ID" value="VUZ46840.1"/>
    <property type="molecule type" value="Genomic_DNA"/>
</dbReference>
<dbReference type="GO" id="GO:0007017">
    <property type="term" value="P:microtubule-based process"/>
    <property type="evidence" value="ECO:0007669"/>
    <property type="project" value="InterPro"/>
</dbReference>
<organism evidence="6">
    <name type="scientific">Hymenolepis diminuta</name>
    <name type="common">Rat tapeworm</name>
    <dbReference type="NCBI Taxonomy" id="6216"/>
    <lineage>
        <taxon>Eukaryota</taxon>
        <taxon>Metazoa</taxon>
        <taxon>Spiralia</taxon>
        <taxon>Lophotrochozoa</taxon>
        <taxon>Platyhelminthes</taxon>
        <taxon>Cestoda</taxon>
        <taxon>Eucestoda</taxon>
        <taxon>Cyclophyllidea</taxon>
        <taxon>Hymenolepididae</taxon>
        <taxon>Hymenolepis</taxon>
    </lineage>
</organism>
<dbReference type="Pfam" id="PF01221">
    <property type="entry name" value="Dynein_light"/>
    <property type="match status" value="1"/>
</dbReference>
<dbReference type="GO" id="GO:0005509">
    <property type="term" value="F:calcium ion binding"/>
    <property type="evidence" value="ECO:0007669"/>
    <property type="project" value="InterPro"/>
</dbReference>
<dbReference type="WBParaSite" id="HDID_0000192501-mRNA-1">
    <property type="protein sequence ID" value="HDID_0000192501-mRNA-1"/>
    <property type="gene ID" value="HDID_0000192501"/>
</dbReference>
<dbReference type="Gene3D" id="3.30.740.10">
    <property type="entry name" value="Protein Inhibitor Of Neuronal Nitric Oxide Synthase"/>
    <property type="match status" value="1"/>
</dbReference>
<dbReference type="SMART" id="SM00054">
    <property type="entry name" value="EFh"/>
    <property type="match status" value="2"/>
</dbReference>
<name>A0A0R3SBQ0_HYMDI</name>
<feature type="domain" description="EF-hand" evidence="1">
    <location>
        <begin position="4"/>
        <end position="39"/>
    </location>
</feature>
<dbReference type="Proteomes" id="UP000321570">
    <property type="component" value="Unassembled WGS sequence"/>
</dbReference>
<dbReference type="InterPro" id="IPR011992">
    <property type="entry name" value="EF-hand-dom_pair"/>
</dbReference>
<evidence type="ECO:0000313" key="4">
    <source>
        <dbReference type="Proteomes" id="UP000274504"/>
    </source>
</evidence>
<evidence type="ECO:0000313" key="2">
    <source>
        <dbReference type="EMBL" id="VDL19387.1"/>
    </source>
</evidence>
<dbReference type="InterPro" id="IPR001372">
    <property type="entry name" value="Dynein_light_chain_typ-1/2"/>
</dbReference>
<dbReference type="Gene3D" id="1.10.238.10">
    <property type="entry name" value="EF-hand"/>
    <property type="match status" value="1"/>
</dbReference>
<dbReference type="STRING" id="6216.A0A0R3SBQ0"/>
<dbReference type="InterPro" id="IPR037177">
    <property type="entry name" value="DLC_sf"/>
</dbReference>
<dbReference type="InterPro" id="IPR002048">
    <property type="entry name" value="EF_hand_dom"/>
</dbReference>
<dbReference type="Pfam" id="PF13499">
    <property type="entry name" value="EF-hand_7"/>
    <property type="match status" value="1"/>
</dbReference>
<dbReference type="CDD" id="cd21450">
    <property type="entry name" value="DLC-like_DYNLL1-like"/>
    <property type="match status" value="1"/>
</dbReference>
<dbReference type="EMBL" id="UYSG01000411">
    <property type="protein sequence ID" value="VDL19387.1"/>
    <property type="molecule type" value="Genomic_DNA"/>
</dbReference>
<dbReference type="AlphaFoldDB" id="A0A0R3SBQ0"/>
<keyword evidence="5" id="KW-1185">Reference proteome</keyword>
<sequence>MSMAVSQELADIFEKIDTNYNGYITRDELERYVKKTGQPEEMVDDWFKWFDFGNTGKITFEDMCETLAIGMSKNYSENVEKKREMEKETIIATTKNKPKEYHAPPATTTTNSSLMEGVKILYSGSTKKGLLEDIVMEIKNANIDSFEKESQFARYLKENMEKKWGQHWQVVVSKATFGCSVGHEEDCFVHFQYGPYLYILYRTPE</sequence>
<dbReference type="SUPFAM" id="SSF54648">
    <property type="entry name" value="DLC"/>
    <property type="match status" value="1"/>
</dbReference>
<dbReference type="GO" id="GO:0030286">
    <property type="term" value="C:dynein complex"/>
    <property type="evidence" value="ECO:0007669"/>
    <property type="project" value="InterPro"/>
</dbReference>
<protein>
    <submittedName>
        <fullName evidence="6">EF-hand domain-containing protein</fullName>
    </submittedName>
</protein>
<dbReference type="PROSITE" id="PS50222">
    <property type="entry name" value="EF_HAND_2"/>
    <property type="match status" value="1"/>
</dbReference>
<evidence type="ECO:0000313" key="3">
    <source>
        <dbReference type="EMBL" id="VUZ46840.1"/>
    </source>
</evidence>
<dbReference type="Proteomes" id="UP000274504">
    <property type="component" value="Unassembled WGS sequence"/>
</dbReference>
<proteinExistence type="predicted"/>
<dbReference type="SMART" id="SM01375">
    <property type="entry name" value="Dynein_light"/>
    <property type="match status" value="1"/>
</dbReference>
<evidence type="ECO:0000313" key="6">
    <source>
        <dbReference type="WBParaSite" id="HDID_0000192501-mRNA-1"/>
    </source>
</evidence>
<gene>
    <name evidence="2" type="ORF">HDID_LOCUS1926</name>
    <name evidence="3" type="ORF">WMSIL1_LOCUS6664</name>
</gene>
<reference evidence="2 4" key="2">
    <citation type="submission" date="2018-11" db="EMBL/GenBank/DDBJ databases">
        <authorList>
            <consortium name="Pathogen Informatics"/>
        </authorList>
    </citation>
    <scope>NUCLEOTIDE SEQUENCE [LARGE SCALE GENOMIC DNA]</scope>
</reference>
<accession>A0A0R3SBQ0</accession>
<evidence type="ECO:0000313" key="5">
    <source>
        <dbReference type="Proteomes" id="UP000321570"/>
    </source>
</evidence>
<dbReference type="CDD" id="cd00051">
    <property type="entry name" value="EFh"/>
    <property type="match status" value="1"/>
</dbReference>
<reference evidence="6" key="1">
    <citation type="submission" date="2017-02" db="UniProtKB">
        <authorList>
            <consortium name="WormBaseParasite"/>
        </authorList>
    </citation>
    <scope>IDENTIFICATION</scope>
</reference>
<dbReference type="OrthoDB" id="6236179at2759"/>